<evidence type="ECO:0000313" key="3">
    <source>
        <dbReference type="Proteomes" id="UP001238088"/>
    </source>
</evidence>
<dbReference type="Proteomes" id="UP001238088">
    <property type="component" value="Unassembled WGS sequence"/>
</dbReference>
<gene>
    <name evidence="2" type="ORF">J2S17_005228</name>
</gene>
<reference evidence="2 3" key="1">
    <citation type="submission" date="2023-07" db="EMBL/GenBank/DDBJ databases">
        <title>Genomic Encyclopedia of Type Strains, Phase IV (KMG-IV): sequencing the most valuable type-strain genomes for metagenomic binning, comparative biology and taxonomic classification.</title>
        <authorList>
            <person name="Goeker M."/>
        </authorList>
    </citation>
    <scope>NUCLEOTIDE SEQUENCE [LARGE SCALE GENOMIC DNA]</scope>
    <source>
        <strain evidence="2 3">DSM 23494</strain>
    </source>
</reference>
<feature type="region of interest" description="Disordered" evidence="1">
    <location>
        <begin position="1"/>
        <end position="26"/>
    </location>
</feature>
<feature type="compositionally biased region" description="Basic and acidic residues" evidence="1">
    <location>
        <begin position="1"/>
        <end position="11"/>
    </location>
</feature>
<dbReference type="RefSeq" id="WP_307479236.1">
    <property type="nucleotide sequence ID" value="NZ_JAUSUB010000036.1"/>
</dbReference>
<proteinExistence type="predicted"/>
<organism evidence="2 3">
    <name type="scientific">Cytobacillus purgationiresistens</name>
    <dbReference type="NCBI Taxonomy" id="863449"/>
    <lineage>
        <taxon>Bacteria</taxon>
        <taxon>Bacillati</taxon>
        <taxon>Bacillota</taxon>
        <taxon>Bacilli</taxon>
        <taxon>Bacillales</taxon>
        <taxon>Bacillaceae</taxon>
        <taxon>Cytobacillus</taxon>
    </lineage>
</organism>
<protein>
    <submittedName>
        <fullName evidence="2">Uncharacterized protein</fullName>
    </submittedName>
</protein>
<sequence length="55" mass="5744">MDTKATSHDSMEGMEDDFDKTEKPDGAWSASLAVDLTETGVLGSERTGGSSPPPT</sequence>
<dbReference type="EMBL" id="JAUSUB010000036">
    <property type="protein sequence ID" value="MDQ0273296.1"/>
    <property type="molecule type" value="Genomic_DNA"/>
</dbReference>
<evidence type="ECO:0000313" key="2">
    <source>
        <dbReference type="EMBL" id="MDQ0273296.1"/>
    </source>
</evidence>
<keyword evidence="3" id="KW-1185">Reference proteome</keyword>
<name>A0ABU0APT1_9BACI</name>
<accession>A0ABU0APT1</accession>
<comment type="caution">
    <text evidence="2">The sequence shown here is derived from an EMBL/GenBank/DDBJ whole genome shotgun (WGS) entry which is preliminary data.</text>
</comment>
<evidence type="ECO:0000256" key="1">
    <source>
        <dbReference type="SAM" id="MobiDB-lite"/>
    </source>
</evidence>